<dbReference type="AlphaFoldDB" id="A0A2K2G713"/>
<dbReference type="GO" id="GO:0015293">
    <property type="term" value="F:symporter activity"/>
    <property type="evidence" value="ECO:0007669"/>
    <property type="project" value="InterPro"/>
</dbReference>
<evidence type="ECO:0000256" key="2">
    <source>
        <dbReference type="SAM" id="Phobius"/>
    </source>
</evidence>
<dbReference type="GO" id="GO:0008643">
    <property type="term" value="P:carbohydrate transport"/>
    <property type="evidence" value="ECO:0007669"/>
    <property type="project" value="InterPro"/>
</dbReference>
<comment type="similarity">
    <text evidence="1">Belongs to the sodium:galactoside symporter (TC 2.A.2) family.</text>
</comment>
<accession>A0A2K2G713</accession>
<dbReference type="EMBL" id="LYMM01000001">
    <property type="protein sequence ID" value="PNU06833.1"/>
    <property type="molecule type" value="Genomic_DNA"/>
</dbReference>
<proteinExistence type="inferred from homology"/>
<evidence type="ECO:0008006" key="5">
    <source>
        <dbReference type="Google" id="ProtNLM"/>
    </source>
</evidence>
<evidence type="ECO:0000313" key="4">
    <source>
        <dbReference type="Proteomes" id="UP000236327"/>
    </source>
</evidence>
<dbReference type="InterPro" id="IPR039672">
    <property type="entry name" value="MFS_2"/>
</dbReference>
<protein>
    <recommendedName>
        <fullName evidence="5">Sugar transporter</fullName>
    </recommendedName>
</protein>
<dbReference type="SUPFAM" id="SSF103473">
    <property type="entry name" value="MFS general substrate transporter"/>
    <property type="match status" value="1"/>
</dbReference>
<dbReference type="GO" id="GO:0005886">
    <property type="term" value="C:plasma membrane"/>
    <property type="evidence" value="ECO:0007669"/>
    <property type="project" value="TreeGrafter"/>
</dbReference>
<keyword evidence="2" id="KW-0812">Transmembrane</keyword>
<feature type="transmembrane region" description="Helical" evidence="2">
    <location>
        <begin position="424"/>
        <end position="448"/>
    </location>
</feature>
<reference evidence="3 4" key="1">
    <citation type="submission" date="2016-05" db="EMBL/GenBank/DDBJ databases">
        <title>Complete genome sequence of Novosphingobium guangzhouense SA925(T).</title>
        <authorList>
            <person name="Sha S."/>
        </authorList>
    </citation>
    <scope>NUCLEOTIDE SEQUENCE [LARGE SCALE GENOMIC DNA]</scope>
    <source>
        <strain evidence="3 4">SA925</strain>
    </source>
</reference>
<dbReference type="Proteomes" id="UP000236327">
    <property type="component" value="Unassembled WGS sequence"/>
</dbReference>
<dbReference type="PANTHER" id="PTHR11328">
    <property type="entry name" value="MAJOR FACILITATOR SUPERFAMILY DOMAIN-CONTAINING PROTEIN"/>
    <property type="match status" value="1"/>
</dbReference>
<gene>
    <name evidence="3" type="ORF">A8V01_01260</name>
</gene>
<feature type="transmembrane region" description="Helical" evidence="2">
    <location>
        <begin position="308"/>
        <end position="326"/>
    </location>
</feature>
<feature type="transmembrane region" description="Helical" evidence="2">
    <location>
        <begin position="118"/>
        <end position="147"/>
    </location>
</feature>
<organism evidence="3 4">
    <name type="scientific">Novosphingobium guangzhouense</name>
    <dbReference type="NCBI Taxonomy" id="1850347"/>
    <lineage>
        <taxon>Bacteria</taxon>
        <taxon>Pseudomonadati</taxon>
        <taxon>Pseudomonadota</taxon>
        <taxon>Alphaproteobacteria</taxon>
        <taxon>Sphingomonadales</taxon>
        <taxon>Sphingomonadaceae</taxon>
        <taxon>Novosphingobium</taxon>
    </lineage>
</organism>
<name>A0A2K2G713_9SPHN</name>
<evidence type="ECO:0000313" key="3">
    <source>
        <dbReference type="EMBL" id="PNU06833.1"/>
    </source>
</evidence>
<feature type="transmembrane region" description="Helical" evidence="2">
    <location>
        <begin position="91"/>
        <end position="112"/>
    </location>
</feature>
<feature type="transmembrane region" description="Helical" evidence="2">
    <location>
        <begin position="191"/>
        <end position="214"/>
    </location>
</feature>
<comment type="caution">
    <text evidence="3">The sequence shown here is derived from an EMBL/GenBank/DDBJ whole genome shotgun (WGS) entry which is preliminary data.</text>
</comment>
<feature type="transmembrane region" description="Helical" evidence="2">
    <location>
        <begin position="46"/>
        <end position="70"/>
    </location>
</feature>
<feature type="transmembrane region" description="Helical" evidence="2">
    <location>
        <begin position="346"/>
        <end position="366"/>
    </location>
</feature>
<feature type="transmembrane region" description="Helical" evidence="2">
    <location>
        <begin position="278"/>
        <end position="296"/>
    </location>
</feature>
<keyword evidence="4" id="KW-1185">Reference proteome</keyword>
<keyword evidence="2" id="KW-1133">Transmembrane helix</keyword>
<dbReference type="RefSeq" id="WP_245892221.1">
    <property type="nucleotide sequence ID" value="NZ_LYMM01000001.1"/>
</dbReference>
<dbReference type="PANTHER" id="PTHR11328:SF24">
    <property type="entry name" value="MAJOR FACILITATOR SUPERFAMILY (MFS) PROFILE DOMAIN-CONTAINING PROTEIN"/>
    <property type="match status" value="1"/>
</dbReference>
<dbReference type="InterPro" id="IPR036259">
    <property type="entry name" value="MFS_trans_sf"/>
</dbReference>
<dbReference type="Gene3D" id="1.20.1250.20">
    <property type="entry name" value="MFS general substrate transporter like domains"/>
    <property type="match status" value="1"/>
</dbReference>
<sequence>MLQTPRVETESLASAPPLETGVMVRYGLGQTRAQVFRDTPAALLPVYMTTVLGVPAWLAGLVILLPKLWVIICDPLVGAWSDRRVSSIGRVPFLAGGAIATSIGFVLLFNLPAMTSPYLAAAATSAIFLLAMTAFSAFSVPYLAVAATLSADPHERTKLLAWRIAFTTLGVVLGIGLAQPTVVWLGGGGQAWSTMSAIFAALCLASMLGCALGLRTKLRPAPMARQPLPFMRMLAAAWRNRAFRQLTAIHLLQTVGQACSYTVVALVFVYLVDRIELLTAYVLIMSLAGLVTQPLWLRISRRIGKISLFVYLCLGWCAVTLTWLGIDWGDGIRFGAISGKDALIMLRGAVIGVTNAGFILLVTSLFTDTVHLGEQETGIEGGYAGLWSACEKLSFALGPVISGAVLSLSGFVSSTSGPAQQSPAALFGVVLNYSLIPVAFFLASLLLVPGLARAMRGDYP</sequence>
<feature type="transmembrane region" description="Helical" evidence="2">
    <location>
        <begin position="159"/>
        <end position="179"/>
    </location>
</feature>
<keyword evidence="2" id="KW-0472">Membrane</keyword>
<evidence type="ECO:0000256" key="1">
    <source>
        <dbReference type="ARBA" id="ARBA00009617"/>
    </source>
</evidence>
<feature type="transmembrane region" description="Helical" evidence="2">
    <location>
        <begin position="393"/>
        <end position="412"/>
    </location>
</feature>
<feature type="transmembrane region" description="Helical" evidence="2">
    <location>
        <begin position="248"/>
        <end position="272"/>
    </location>
</feature>
<dbReference type="Pfam" id="PF13347">
    <property type="entry name" value="MFS_2"/>
    <property type="match status" value="1"/>
</dbReference>